<organism evidence="3 4">
    <name type="scientific">Perilla frutescens var. hirtella</name>
    <name type="common">Perilla citriodora</name>
    <name type="synonym">Perilla setoyensis</name>
    <dbReference type="NCBI Taxonomy" id="608512"/>
    <lineage>
        <taxon>Eukaryota</taxon>
        <taxon>Viridiplantae</taxon>
        <taxon>Streptophyta</taxon>
        <taxon>Embryophyta</taxon>
        <taxon>Tracheophyta</taxon>
        <taxon>Spermatophyta</taxon>
        <taxon>Magnoliopsida</taxon>
        <taxon>eudicotyledons</taxon>
        <taxon>Gunneridae</taxon>
        <taxon>Pentapetalae</taxon>
        <taxon>asterids</taxon>
        <taxon>lamiids</taxon>
        <taxon>Lamiales</taxon>
        <taxon>Lamiaceae</taxon>
        <taxon>Nepetoideae</taxon>
        <taxon>Elsholtzieae</taxon>
        <taxon>Perilla</taxon>
    </lineage>
</organism>
<dbReference type="AlphaFoldDB" id="A0AAD4PEF0"/>
<proteinExistence type="predicted"/>
<accession>A0AAD4PEF0</accession>
<dbReference type="Pfam" id="PF04059">
    <property type="entry name" value="RRM_2"/>
    <property type="match status" value="1"/>
</dbReference>
<comment type="caution">
    <text evidence="3">The sequence shown here is derived from an EMBL/GenBank/DDBJ whole genome shotgun (WGS) entry which is preliminary data.</text>
</comment>
<keyword evidence="4" id="KW-1185">Reference proteome</keyword>
<feature type="region of interest" description="Disordered" evidence="1">
    <location>
        <begin position="167"/>
        <end position="189"/>
    </location>
</feature>
<evidence type="ECO:0000256" key="1">
    <source>
        <dbReference type="SAM" id="MobiDB-lite"/>
    </source>
</evidence>
<dbReference type="CDD" id="cd12277">
    <property type="entry name" value="RRM3_MEI2_EAR1_like"/>
    <property type="match status" value="1"/>
</dbReference>
<dbReference type="Proteomes" id="UP001190926">
    <property type="component" value="Unassembled WGS sequence"/>
</dbReference>
<evidence type="ECO:0000259" key="2">
    <source>
        <dbReference type="Pfam" id="PF04059"/>
    </source>
</evidence>
<gene>
    <name evidence="3" type="ORF">C2S53_012048</name>
</gene>
<evidence type="ECO:0000313" key="3">
    <source>
        <dbReference type="EMBL" id="KAH6836080.1"/>
    </source>
</evidence>
<dbReference type="Gene3D" id="3.30.70.330">
    <property type="match status" value="1"/>
</dbReference>
<sequence>MCITSCKNSPFLKPKTPLNPRAKEWRPPHHFHPLYPASVPPPPPQTAAQVVALDTHSPLKLQWQLSPPLHSYHPVPFHHCFMSYGPLVWPHIVHHSTPFYFPATHRLYKAAPPLLGSEEKHVVQPEEKCLGPIVKDRNNISQIRRAPPISPPLRRQWKPRKTVSGSKVVGGAVTSPSRPKKVPATSVIDEKLSSSSSSSRTTVMIRNIPNQLRRDFMLEFVDAYCNAYSLEYDFMYLPMDFCKKDNLGYAFVNFTSGGDALKFKEILDDYKWGTIKTEKGFSYTSKKICVVTWAKIQGKERLMKRFKDTTFACNNPGFLPVAFDPPRDGSNTTLPVIVGRWNKQIIKGF</sequence>
<protein>
    <recommendedName>
        <fullName evidence="2">Mei2-like C-terminal RNA recognition motif domain-containing protein</fullName>
    </recommendedName>
</protein>
<dbReference type="InterPro" id="IPR007201">
    <property type="entry name" value="Mei2-like_Rrm_C"/>
</dbReference>
<dbReference type="SUPFAM" id="SSF54928">
    <property type="entry name" value="RNA-binding domain, RBD"/>
    <property type="match status" value="1"/>
</dbReference>
<evidence type="ECO:0000313" key="4">
    <source>
        <dbReference type="Proteomes" id="UP001190926"/>
    </source>
</evidence>
<reference evidence="3 4" key="1">
    <citation type="journal article" date="2021" name="Nat. Commun.">
        <title>Incipient diploidization of the medicinal plant Perilla within 10,000 years.</title>
        <authorList>
            <person name="Zhang Y."/>
            <person name="Shen Q."/>
            <person name="Leng L."/>
            <person name="Zhang D."/>
            <person name="Chen S."/>
            <person name="Shi Y."/>
            <person name="Ning Z."/>
            <person name="Chen S."/>
        </authorList>
    </citation>
    <scope>NUCLEOTIDE SEQUENCE [LARGE SCALE GENOMIC DNA]</scope>
    <source>
        <strain evidence="4">cv. PC099</strain>
    </source>
</reference>
<dbReference type="GO" id="GO:0003676">
    <property type="term" value="F:nucleic acid binding"/>
    <property type="evidence" value="ECO:0007669"/>
    <property type="project" value="InterPro"/>
</dbReference>
<dbReference type="InterPro" id="IPR035979">
    <property type="entry name" value="RBD_domain_sf"/>
</dbReference>
<feature type="domain" description="Mei2-like C-terminal RNA recognition motif" evidence="2">
    <location>
        <begin position="200"/>
        <end position="307"/>
    </location>
</feature>
<dbReference type="InterPro" id="IPR012677">
    <property type="entry name" value="Nucleotide-bd_a/b_plait_sf"/>
</dbReference>
<name>A0AAD4PEF0_PERFH</name>
<dbReference type="EMBL" id="SDAM02000027">
    <property type="protein sequence ID" value="KAH6836080.1"/>
    <property type="molecule type" value="Genomic_DNA"/>
</dbReference>